<evidence type="ECO:0000259" key="5">
    <source>
        <dbReference type="Pfam" id="PF01765"/>
    </source>
</evidence>
<dbReference type="HAMAP" id="MF_00040">
    <property type="entry name" value="RRF"/>
    <property type="match status" value="1"/>
</dbReference>
<protein>
    <recommendedName>
        <fullName evidence="3">Ribosome-recycling factor</fullName>
        <shortName evidence="3">RRF</shortName>
    </recommendedName>
    <alternativeName>
        <fullName evidence="3">Ribosome-releasing factor</fullName>
    </alternativeName>
</protein>
<dbReference type="NCBIfam" id="TIGR00496">
    <property type="entry name" value="frr"/>
    <property type="match status" value="1"/>
</dbReference>
<sequence>MSAEVKQQAEERMTKAIEALRRELAKLRAGRANPAILDRVAVEYYGALTPLNQLATISVPEARLLVIQPFDKSSISDVERAIQKADLGLTPSNDGQLIRIAIPALTEERRKDLVKIVKKTSEETKVTIRNIRRDANDELKKQQKDGELTEDELRQSTDEIQKLTDQFIASSDKEADQKEQEIMEV</sequence>
<dbReference type="Gene3D" id="1.10.132.20">
    <property type="entry name" value="Ribosome-recycling factor"/>
    <property type="match status" value="1"/>
</dbReference>
<keyword evidence="3" id="KW-0963">Cytoplasm</keyword>
<dbReference type="CDD" id="cd00520">
    <property type="entry name" value="RRF"/>
    <property type="match status" value="1"/>
</dbReference>
<feature type="coiled-coil region" evidence="4">
    <location>
        <begin position="3"/>
        <end position="30"/>
    </location>
</feature>
<evidence type="ECO:0000256" key="3">
    <source>
        <dbReference type="HAMAP-Rule" id="MF_00040"/>
    </source>
</evidence>
<name>A0ABT9YEQ1_9BACI</name>
<comment type="caution">
    <text evidence="6">The sequence shown here is derived from an EMBL/GenBank/DDBJ whole genome shotgun (WGS) entry which is preliminary data.</text>
</comment>
<dbReference type="EMBL" id="JAUSUA010000001">
    <property type="protein sequence ID" value="MDQ0206315.1"/>
    <property type="molecule type" value="Genomic_DNA"/>
</dbReference>
<dbReference type="InterPro" id="IPR023584">
    <property type="entry name" value="Ribosome_recyc_fac_dom"/>
</dbReference>
<dbReference type="Pfam" id="PF01765">
    <property type="entry name" value="RRF"/>
    <property type="match status" value="1"/>
</dbReference>
<dbReference type="SUPFAM" id="SSF55194">
    <property type="entry name" value="Ribosome recycling factor, RRF"/>
    <property type="match status" value="1"/>
</dbReference>
<evidence type="ECO:0000256" key="1">
    <source>
        <dbReference type="ARBA" id="ARBA00005912"/>
    </source>
</evidence>
<feature type="domain" description="Ribosome recycling factor" evidence="5">
    <location>
        <begin position="20"/>
        <end position="183"/>
    </location>
</feature>
<dbReference type="PANTHER" id="PTHR20982">
    <property type="entry name" value="RIBOSOME RECYCLING FACTOR"/>
    <property type="match status" value="1"/>
</dbReference>
<dbReference type="PANTHER" id="PTHR20982:SF3">
    <property type="entry name" value="MITOCHONDRIAL RIBOSOME RECYCLING FACTOR PSEUDO 1"/>
    <property type="match status" value="1"/>
</dbReference>
<gene>
    <name evidence="3" type="primary">frr</name>
    <name evidence="6" type="ORF">J2S05_001089</name>
</gene>
<keyword evidence="4" id="KW-0175">Coiled coil</keyword>
<dbReference type="InterPro" id="IPR002661">
    <property type="entry name" value="Ribosome_recyc_fac"/>
</dbReference>
<keyword evidence="7" id="KW-1185">Reference proteome</keyword>
<accession>A0ABT9YEQ1</accession>
<keyword evidence="2 3" id="KW-0648">Protein biosynthesis</keyword>
<dbReference type="RefSeq" id="WP_306980619.1">
    <property type="nucleotide sequence ID" value="NZ_JAUSUA010000001.1"/>
</dbReference>
<evidence type="ECO:0000313" key="7">
    <source>
        <dbReference type="Proteomes" id="UP001225034"/>
    </source>
</evidence>
<dbReference type="Gene3D" id="3.30.1360.40">
    <property type="match status" value="1"/>
</dbReference>
<comment type="similarity">
    <text evidence="1 3">Belongs to the RRF family.</text>
</comment>
<dbReference type="Proteomes" id="UP001225034">
    <property type="component" value="Unassembled WGS sequence"/>
</dbReference>
<comment type="function">
    <text evidence="3">Responsible for the release of ribosomes from messenger RNA at the termination of protein biosynthesis. May increase the efficiency of translation by recycling ribosomes from one round of translation to another.</text>
</comment>
<comment type="subcellular location">
    <subcellularLocation>
        <location evidence="3">Cytoplasm</location>
    </subcellularLocation>
</comment>
<evidence type="ECO:0000256" key="4">
    <source>
        <dbReference type="SAM" id="Coils"/>
    </source>
</evidence>
<proteinExistence type="inferred from homology"/>
<evidence type="ECO:0000313" key="6">
    <source>
        <dbReference type="EMBL" id="MDQ0206315.1"/>
    </source>
</evidence>
<feature type="coiled-coil region" evidence="4">
    <location>
        <begin position="132"/>
        <end position="166"/>
    </location>
</feature>
<evidence type="ECO:0000256" key="2">
    <source>
        <dbReference type="ARBA" id="ARBA00022917"/>
    </source>
</evidence>
<dbReference type="InterPro" id="IPR036191">
    <property type="entry name" value="RRF_sf"/>
</dbReference>
<reference evidence="6 7" key="1">
    <citation type="submission" date="2023-07" db="EMBL/GenBank/DDBJ databases">
        <title>Genomic Encyclopedia of Type Strains, Phase IV (KMG-IV): sequencing the most valuable type-strain genomes for metagenomic binning, comparative biology and taxonomic classification.</title>
        <authorList>
            <person name="Goeker M."/>
        </authorList>
    </citation>
    <scope>NUCLEOTIDE SEQUENCE [LARGE SCALE GENOMIC DNA]</scope>
    <source>
        <strain evidence="6 7">DSM 19154</strain>
    </source>
</reference>
<organism evidence="6 7">
    <name type="scientific">Alkalicoccobacillus murimartini</name>
    <dbReference type="NCBI Taxonomy" id="171685"/>
    <lineage>
        <taxon>Bacteria</taxon>
        <taxon>Bacillati</taxon>
        <taxon>Bacillota</taxon>
        <taxon>Bacilli</taxon>
        <taxon>Bacillales</taxon>
        <taxon>Bacillaceae</taxon>
        <taxon>Alkalicoccobacillus</taxon>
    </lineage>
</organism>